<protein>
    <submittedName>
        <fullName evidence="2">MBL fold metallo-hydrolase</fullName>
    </submittedName>
</protein>
<accession>A0ABT8EBK7</accession>
<dbReference type="SUPFAM" id="SSF56281">
    <property type="entry name" value="Metallo-hydrolase/oxidoreductase"/>
    <property type="match status" value="2"/>
</dbReference>
<dbReference type="InterPro" id="IPR001279">
    <property type="entry name" value="Metallo-B-lactamas"/>
</dbReference>
<proteinExistence type="predicted"/>
<dbReference type="PANTHER" id="PTHR23131">
    <property type="entry name" value="ENDORIBONUCLEASE LACTB2"/>
    <property type="match status" value="1"/>
</dbReference>
<dbReference type="RefSeq" id="WP_290401429.1">
    <property type="nucleotide sequence ID" value="NZ_JAUHLN010000005.1"/>
</dbReference>
<dbReference type="Proteomes" id="UP001168694">
    <property type="component" value="Unassembled WGS sequence"/>
</dbReference>
<dbReference type="PANTHER" id="PTHR23131:SF0">
    <property type="entry name" value="ENDORIBONUCLEASE LACTB2"/>
    <property type="match status" value="1"/>
</dbReference>
<dbReference type="Pfam" id="PF00753">
    <property type="entry name" value="Lactamase_B"/>
    <property type="match status" value="2"/>
</dbReference>
<feature type="domain" description="Metallo-beta-lactamase" evidence="1">
    <location>
        <begin position="260"/>
        <end position="455"/>
    </location>
</feature>
<gene>
    <name evidence="2" type="ORF">QYF49_20335</name>
</gene>
<dbReference type="InterPro" id="IPR036866">
    <property type="entry name" value="RibonucZ/Hydroxyglut_hydro"/>
</dbReference>
<sequence>MIRISANLFLFEDTCHVYVIKNGNTAVLIDFGAGDVLQSLPLIGVEKVTDILMTHHHRDQAQGLHDAVKAGIRIWVPHNEQDLFQNMNEHWGAREIDNNYNMRQDRFSLLHSVPISGTLKDYSTHIADGLELHIVPTPGHTVGSITIMAAIDGKMAAFTGDLIYAPGKIWSLSATQWTYNGGEGIARSVLSLLDLKEKNPDVLLPSHGQIMDHPIEAIDLLVERLAVLMKHRKQNPRLFELRERPYEAITPHLLKNRTSMANGYVLLSESGNALLIDYGYDFLGGFTTGSDRASRRPWLYTLSKLKEQYGVKKIDVVLPTHFHDDHVAGINLLREVEGTELWCPQNFSDVLENPKKYDLPCLWYDPIKVDRQLPMGQKVKWEEYEITVYEQGGHTLYAAALQFEVDGARVLAIGDQHQGEDEYNYVYGNKFRIGDYIASAELYKTLQPDFLLSGHWDPIFVTPEYLERIEEKGKVLEQLHKDLLPLENVDFGADGFGAVIQPYQTKVKAGESYSVHVQIKNPFNWPKAVLARIIVPEGWKVDNAFYEVALDPKESGQFTALISVPQNVKVYRERIAVDLTVGEIHFGQHAEALVSVHA</sequence>
<feature type="domain" description="Metallo-beta-lactamase" evidence="1">
    <location>
        <begin position="14"/>
        <end position="207"/>
    </location>
</feature>
<keyword evidence="3" id="KW-1185">Reference proteome</keyword>
<name>A0ABT8EBK7_9BACL</name>
<organism evidence="2 3">
    <name type="scientific">Fictibacillus terranigra</name>
    <dbReference type="NCBI Taxonomy" id="3058424"/>
    <lineage>
        <taxon>Bacteria</taxon>
        <taxon>Bacillati</taxon>
        <taxon>Bacillota</taxon>
        <taxon>Bacilli</taxon>
        <taxon>Bacillales</taxon>
        <taxon>Fictibacillaceae</taxon>
        <taxon>Fictibacillus</taxon>
    </lineage>
</organism>
<evidence type="ECO:0000259" key="1">
    <source>
        <dbReference type="SMART" id="SM00849"/>
    </source>
</evidence>
<dbReference type="EMBL" id="JAUHLN010000005">
    <property type="protein sequence ID" value="MDN4075315.1"/>
    <property type="molecule type" value="Genomic_DNA"/>
</dbReference>
<comment type="caution">
    <text evidence="2">The sequence shown here is derived from an EMBL/GenBank/DDBJ whole genome shotgun (WGS) entry which is preliminary data.</text>
</comment>
<dbReference type="SMART" id="SM00849">
    <property type="entry name" value="Lactamase_B"/>
    <property type="match status" value="2"/>
</dbReference>
<evidence type="ECO:0000313" key="2">
    <source>
        <dbReference type="EMBL" id="MDN4075315.1"/>
    </source>
</evidence>
<reference evidence="2" key="1">
    <citation type="submission" date="2023-06" db="EMBL/GenBank/DDBJ databases">
        <title>Draft Genome Sequences of Representative Paenibacillus Polymyxa, Bacillus cereus, Fictibacillus sp., and Brevibacillus agri Strains Isolated from Amazonian Dark Earth.</title>
        <authorList>
            <person name="Pellegrinetti T.A."/>
            <person name="Cunha I.C.M."/>
            <person name="Chaves M.G."/>
            <person name="Freitas A.S."/>
            <person name="Silva A.V.R."/>
            <person name="Tsai S.M."/>
            <person name="Mendes L.W."/>
        </authorList>
    </citation>
    <scope>NUCLEOTIDE SEQUENCE</scope>
    <source>
        <strain evidence="2">CENA-BCM004</strain>
    </source>
</reference>
<evidence type="ECO:0000313" key="3">
    <source>
        <dbReference type="Proteomes" id="UP001168694"/>
    </source>
</evidence>
<dbReference type="InterPro" id="IPR050662">
    <property type="entry name" value="Sec-metab_biosynth-thioest"/>
</dbReference>
<dbReference type="Gene3D" id="3.60.15.10">
    <property type="entry name" value="Ribonuclease Z/Hydroxyacylglutathione hydrolase-like"/>
    <property type="match status" value="2"/>
</dbReference>
<dbReference type="CDD" id="cd06262">
    <property type="entry name" value="metallo-hydrolase-like_MBL-fold"/>
    <property type="match status" value="1"/>
</dbReference>